<evidence type="ECO:0000256" key="1">
    <source>
        <dbReference type="ARBA" id="ARBA00006484"/>
    </source>
</evidence>
<comment type="similarity">
    <text evidence="1">Belongs to the short-chain dehydrogenases/reductases (SDR) family.</text>
</comment>
<dbReference type="Pfam" id="PF13561">
    <property type="entry name" value="adh_short_C2"/>
    <property type="match status" value="1"/>
</dbReference>
<dbReference type="AlphaFoldDB" id="A0A133U558"/>
<protein>
    <recommendedName>
        <fullName evidence="4">2-hydroxycyclohexanecarboxyl-CoA dehydrogenase</fullName>
    </recommendedName>
</protein>
<dbReference type="EMBL" id="LHXL01000044">
    <property type="protein sequence ID" value="KXA89296.1"/>
    <property type="molecule type" value="Genomic_DNA"/>
</dbReference>
<name>A0A133U558_9EURY</name>
<evidence type="ECO:0008006" key="4">
    <source>
        <dbReference type="Google" id="ProtNLM"/>
    </source>
</evidence>
<dbReference type="PANTHER" id="PTHR42760:SF40">
    <property type="entry name" value="3-OXOACYL-[ACYL-CARRIER-PROTEIN] REDUCTASE, CHLOROPLASTIC"/>
    <property type="match status" value="1"/>
</dbReference>
<dbReference type="FunFam" id="3.40.50.720:FF:000084">
    <property type="entry name" value="Short-chain dehydrogenase reductase"/>
    <property type="match status" value="1"/>
</dbReference>
<dbReference type="InterPro" id="IPR036291">
    <property type="entry name" value="NAD(P)-bd_dom_sf"/>
</dbReference>
<reference evidence="2 3" key="1">
    <citation type="journal article" date="2016" name="Sci. Rep.">
        <title>Metabolic traits of an uncultured archaeal lineage -MSBL1- from brine pools of the Red Sea.</title>
        <authorList>
            <person name="Mwirichia R."/>
            <person name="Alam I."/>
            <person name="Rashid M."/>
            <person name="Vinu M."/>
            <person name="Ba-Alawi W."/>
            <person name="Anthony Kamau A."/>
            <person name="Kamanda Ngugi D."/>
            <person name="Goker M."/>
            <person name="Klenk H.P."/>
            <person name="Bajic V."/>
            <person name="Stingl U."/>
        </authorList>
    </citation>
    <scope>NUCLEOTIDE SEQUENCE [LARGE SCALE GENOMIC DNA]</scope>
    <source>
        <strain evidence="2">SCGC-AAA259D14</strain>
    </source>
</reference>
<accession>A0A133U558</accession>
<organism evidence="2 3">
    <name type="scientific">candidate division MSBL1 archaeon SCGC-AAA259D14</name>
    <dbReference type="NCBI Taxonomy" id="1698261"/>
    <lineage>
        <taxon>Archaea</taxon>
        <taxon>Methanobacteriati</taxon>
        <taxon>Methanobacteriota</taxon>
        <taxon>candidate division MSBL1</taxon>
    </lineage>
</organism>
<dbReference type="SUPFAM" id="SSF51735">
    <property type="entry name" value="NAD(P)-binding Rossmann-fold domains"/>
    <property type="match status" value="1"/>
</dbReference>
<dbReference type="Proteomes" id="UP000070589">
    <property type="component" value="Unassembled WGS sequence"/>
</dbReference>
<gene>
    <name evidence="2" type="ORF">AKJ62_03395</name>
</gene>
<dbReference type="PRINTS" id="PR00081">
    <property type="entry name" value="GDHRDH"/>
</dbReference>
<sequence>MKGLENKVALVTGGGSGIGREICVRLAKEGAKVAINDIDEEAAQETLDLLEKNGGEGTTAIADVTDIEAVRAAVSDVIDELGRIDILVNNAGWDRPLDWFVNDDPEVWNDIINLNFKGNLNCSRVIAEKFMDQGEGGKIINIASDTGRVGGTGEVVYSGTKGAIIAYTKALARELARYKVNCNVVSPGLADTPLTQKMEEGSDLSKKVFEAIENQTPFKRLVKPEEIAAAVAFLASEDADFITGQVLSVSGGMSMVD</sequence>
<dbReference type="NCBIfam" id="NF005559">
    <property type="entry name" value="PRK07231.1"/>
    <property type="match status" value="1"/>
</dbReference>
<dbReference type="PROSITE" id="PS00061">
    <property type="entry name" value="ADH_SHORT"/>
    <property type="match status" value="1"/>
</dbReference>
<comment type="caution">
    <text evidence="2">The sequence shown here is derived from an EMBL/GenBank/DDBJ whole genome shotgun (WGS) entry which is preliminary data.</text>
</comment>
<dbReference type="GO" id="GO:0016616">
    <property type="term" value="F:oxidoreductase activity, acting on the CH-OH group of donors, NAD or NADP as acceptor"/>
    <property type="evidence" value="ECO:0007669"/>
    <property type="project" value="TreeGrafter"/>
</dbReference>
<evidence type="ECO:0000313" key="2">
    <source>
        <dbReference type="EMBL" id="KXA89296.1"/>
    </source>
</evidence>
<dbReference type="PANTHER" id="PTHR42760">
    <property type="entry name" value="SHORT-CHAIN DEHYDROGENASES/REDUCTASES FAMILY MEMBER"/>
    <property type="match status" value="1"/>
</dbReference>
<proteinExistence type="inferred from homology"/>
<evidence type="ECO:0000313" key="3">
    <source>
        <dbReference type="Proteomes" id="UP000070589"/>
    </source>
</evidence>
<keyword evidence="3" id="KW-1185">Reference proteome</keyword>
<dbReference type="Gene3D" id="3.40.50.720">
    <property type="entry name" value="NAD(P)-binding Rossmann-like Domain"/>
    <property type="match status" value="1"/>
</dbReference>
<dbReference type="InterPro" id="IPR002347">
    <property type="entry name" value="SDR_fam"/>
</dbReference>
<dbReference type="PRINTS" id="PR00080">
    <property type="entry name" value="SDRFAMILY"/>
</dbReference>
<dbReference type="GO" id="GO:0030497">
    <property type="term" value="P:fatty acid elongation"/>
    <property type="evidence" value="ECO:0007669"/>
    <property type="project" value="TreeGrafter"/>
</dbReference>
<dbReference type="InterPro" id="IPR020904">
    <property type="entry name" value="Sc_DH/Rdtase_CS"/>
</dbReference>